<evidence type="ECO:0000313" key="2">
    <source>
        <dbReference type="EMBL" id="QBX35017.1"/>
    </source>
</evidence>
<evidence type="ECO:0000313" key="3">
    <source>
        <dbReference type="Proteomes" id="UP000296374"/>
    </source>
</evidence>
<reference evidence="3" key="1">
    <citation type="submission" date="2019-03" db="EMBL/GenBank/DDBJ databases">
        <authorList>
            <person name="Li J."/>
        </authorList>
    </citation>
    <scope>NUCLEOTIDE SEQUENCE [LARGE SCALE GENOMIC DNA]</scope>
    <source>
        <strain evidence="3">2251</strain>
    </source>
</reference>
<dbReference type="PANTHER" id="PTHR43581:SF2">
    <property type="entry name" value="EXCINUCLEASE ATPASE SUBUNIT"/>
    <property type="match status" value="1"/>
</dbReference>
<gene>
    <name evidence="2" type="ORF">E4191_10075</name>
</gene>
<feature type="domain" description="ATPase AAA-type core" evidence="1">
    <location>
        <begin position="396"/>
        <end position="466"/>
    </location>
</feature>
<dbReference type="KEGG" id="plia:E4191_10075"/>
<accession>A0A4P7HNS3</accession>
<sequence>MSSFPVFFTISNLEAVRSKIRNLDKFILISLSENGVCRSYIHTSRQGRREQFWNEDEYVTRINIAFMRDAEKNSLLSFESAYKIVVEATEEKELLSYDQKTVGFTFASLALTSDSYRQIISRIGVKAGIEALLATNDILATKEYQPNKAIIRNKRLQQRLLKSLATNSEQLFLIDHGRSILDDTERAAIDHARPEFSCGFQLCSGQSYQFQFNFGQTTDLGRRAAILIGKNGSGKSQTLRHIAKSALTVSKGNWHGNFTPSRVLAFYTGSRVSKIYPPQTLSRRISGYKVHNLAHEDSTSNSSVISVLLSMIEKDTEIANLSRFVIFQDIIKEAENRSRICVYHNDYGPINILTIARPYPESGTITFATSLGERIDQFPRDFVASIDSKKGLFKGSPGDFSSGEEAYIRFSVFASAHTENGSLLLLDEPEVYLHPQFIDALMGSLHKVLELTGSVAVVATHSAYIVRCVEEELVHILRGGLSEPTEVQKPRMKTFGADVGMISLFVFGEDEMATTLTRAERFHNNRDDNTMTIRDSLKNIASEDLISRIVNAHEEN</sequence>
<dbReference type="RefSeq" id="WP_135313304.1">
    <property type="nucleotide sequence ID" value="NZ_CP038439.1"/>
</dbReference>
<dbReference type="Gene3D" id="3.40.50.300">
    <property type="entry name" value="P-loop containing nucleotide triphosphate hydrolases"/>
    <property type="match status" value="1"/>
</dbReference>
<keyword evidence="2" id="KW-0547">Nucleotide-binding</keyword>
<proteinExistence type="predicted"/>
<dbReference type="AlphaFoldDB" id="A0A4P7HNS3"/>
<dbReference type="SUPFAM" id="SSF52540">
    <property type="entry name" value="P-loop containing nucleoside triphosphate hydrolases"/>
    <property type="match status" value="1"/>
</dbReference>
<dbReference type="Proteomes" id="UP000296374">
    <property type="component" value="Chromosome"/>
</dbReference>
<dbReference type="Pfam" id="PF13304">
    <property type="entry name" value="AAA_21"/>
    <property type="match status" value="1"/>
</dbReference>
<dbReference type="InterPro" id="IPR027417">
    <property type="entry name" value="P-loop_NTPase"/>
</dbReference>
<dbReference type="GO" id="GO:0016887">
    <property type="term" value="F:ATP hydrolysis activity"/>
    <property type="evidence" value="ECO:0007669"/>
    <property type="project" value="InterPro"/>
</dbReference>
<dbReference type="InterPro" id="IPR003959">
    <property type="entry name" value="ATPase_AAA_core"/>
</dbReference>
<dbReference type="InterPro" id="IPR051396">
    <property type="entry name" value="Bact_Antivir_Def_Nuclease"/>
</dbReference>
<evidence type="ECO:0000259" key="1">
    <source>
        <dbReference type="Pfam" id="PF13304"/>
    </source>
</evidence>
<organism evidence="2 3">
    <name type="scientific">Paracoccus liaowanqingii</name>
    <dbReference type="NCBI Taxonomy" id="2560053"/>
    <lineage>
        <taxon>Bacteria</taxon>
        <taxon>Pseudomonadati</taxon>
        <taxon>Pseudomonadota</taxon>
        <taxon>Alphaproteobacteria</taxon>
        <taxon>Rhodobacterales</taxon>
        <taxon>Paracoccaceae</taxon>
        <taxon>Paracoccus</taxon>
    </lineage>
</organism>
<dbReference type="EMBL" id="CP038439">
    <property type="protein sequence ID" value="QBX35017.1"/>
    <property type="molecule type" value="Genomic_DNA"/>
</dbReference>
<keyword evidence="2" id="KW-0067">ATP-binding</keyword>
<name>A0A4P7HNS3_9RHOB</name>
<dbReference type="PANTHER" id="PTHR43581">
    <property type="entry name" value="ATP/GTP PHOSPHATASE"/>
    <property type="match status" value="1"/>
</dbReference>
<protein>
    <submittedName>
        <fullName evidence="2">ATP-binding protein</fullName>
    </submittedName>
</protein>
<dbReference type="GO" id="GO:0005524">
    <property type="term" value="F:ATP binding"/>
    <property type="evidence" value="ECO:0007669"/>
    <property type="project" value="UniProtKB-KW"/>
</dbReference>